<dbReference type="Proteomes" id="UP000234275">
    <property type="component" value="Unassembled WGS sequence"/>
</dbReference>
<keyword evidence="2" id="KW-1185">Reference proteome</keyword>
<dbReference type="EMBL" id="MSFO01000002">
    <property type="protein sequence ID" value="PLB52940.1"/>
    <property type="molecule type" value="Genomic_DNA"/>
</dbReference>
<dbReference type="RefSeq" id="XP_024708242.1">
    <property type="nucleotide sequence ID" value="XM_024848759.1"/>
</dbReference>
<protein>
    <submittedName>
        <fullName evidence="1">Uncharacterized protein</fullName>
    </submittedName>
</protein>
<evidence type="ECO:0000313" key="1">
    <source>
        <dbReference type="EMBL" id="PLB52940.1"/>
    </source>
</evidence>
<proteinExistence type="predicted"/>
<reference evidence="1 2" key="1">
    <citation type="submission" date="2016-12" db="EMBL/GenBank/DDBJ databases">
        <title>The genomes of Aspergillus section Nigri reveals drivers in fungal speciation.</title>
        <authorList>
            <consortium name="DOE Joint Genome Institute"/>
            <person name="Vesth T.C."/>
            <person name="Nybo J."/>
            <person name="Theobald S."/>
            <person name="Brandl J."/>
            <person name="Frisvad J.C."/>
            <person name="Nielsen K.F."/>
            <person name="Lyhne E.K."/>
            <person name="Kogle M.E."/>
            <person name="Kuo A."/>
            <person name="Riley R."/>
            <person name="Clum A."/>
            <person name="Nolan M."/>
            <person name="Lipzen A."/>
            <person name="Salamov A."/>
            <person name="Henrissat B."/>
            <person name="Wiebenga A."/>
            <person name="De Vries R.P."/>
            <person name="Grigoriev I.V."/>
            <person name="Mortensen U.H."/>
            <person name="Andersen M.R."/>
            <person name="Baker S.E."/>
        </authorList>
    </citation>
    <scope>NUCLEOTIDE SEQUENCE [LARGE SCALE GENOMIC DNA]</scope>
    <source>
        <strain evidence="1 2">IBT 23096</strain>
    </source>
</reference>
<sequence>MLLVLRCPTVPVVHLERPSSRSLAGLVFLMPSFPRVCAGIHGCGEDGPRHRYLGRHHGRGVSEVPVHRLSNASDEDMKCQRRQIDLDRWM</sequence>
<name>A0A2I2GJ93_9EURO</name>
<dbReference type="AlphaFoldDB" id="A0A2I2GJ93"/>
<dbReference type="VEuPathDB" id="FungiDB:P170DRAFT_434657"/>
<accession>A0A2I2GJ93</accession>
<evidence type="ECO:0000313" key="2">
    <source>
        <dbReference type="Proteomes" id="UP000234275"/>
    </source>
</evidence>
<dbReference type="GeneID" id="36556458"/>
<organism evidence="1 2">
    <name type="scientific">Aspergillus steynii IBT 23096</name>
    <dbReference type="NCBI Taxonomy" id="1392250"/>
    <lineage>
        <taxon>Eukaryota</taxon>
        <taxon>Fungi</taxon>
        <taxon>Dikarya</taxon>
        <taxon>Ascomycota</taxon>
        <taxon>Pezizomycotina</taxon>
        <taxon>Eurotiomycetes</taxon>
        <taxon>Eurotiomycetidae</taxon>
        <taxon>Eurotiales</taxon>
        <taxon>Aspergillaceae</taxon>
        <taxon>Aspergillus</taxon>
        <taxon>Aspergillus subgen. Circumdati</taxon>
    </lineage>
</organism>
<gene>
    <name evidence="1" type="ORF">P170DRAFT_434657</name>
</gene>
<comment type="caution">
    <text evidence="1">The sequence shown here is derived from an EMBL/GenBank/DDBJ whole genome shotgun (WGS) entry which is preliminary data.</text>
</comment>